<dbReference type="STRING" id="1095630.A0A2J6TLM9"/>
<keyword evidence="2 7" id="KW-0812">Transmembrane</keyword>
<evidence type="ECO:0000259" key="8">
    <source>
        <dbReference type="PROSITE" id="PS50850"/>
    </source>
</evidence>
<proteinExistence type="inferred from homology"/>
<feature type="transmembrane region" description="Helical" evidence="7">
    <location>
        <begin position="202"/>
        <end position="221"/>
    </location>
</feature>
<dbReference type="AlphaFoldDB" id="A0A2J6TLM9"/>
<evidence type="ECO:0000256" key="6">
    <source>
        <dbReference type="SAM" id="MobiDB-lite"/>
    </source>
</evidence>
<dbReference type="GO" id="GO:0016020">
    <property type="term" value="C:membrane"/>
    <property type="evidence" value="ECO:0007669"/>
    <property type="project" value="UniProtKB-SubCell"/>
</dbReference>
<dbReference type="EMBL" id="KZ613777">
    <property type="protein sequence ID" value="PMD63919.1"/>
    <property type="molecule type" value="Genomic_DNA"/>
</dbReference>
<feature type="region of interest" description="Disordered" evidence="6">
    <location>
        <begin position="1"/>
        <end position="30"/>
    </location>
</feature>
<feature type="domain" description="Major facilitator superfamily (MFS) profile" evidence="8">
    <location>
        <begin position="47"/>
        <end position="478"/>
    </location>
</feature>
<keyword evidence="4 7" id="KW-0472">Membrane</keyword>
<dbReference type="GO" id="GO:0022857">
    <property type="term" value="F:transmembrane transporter activity"/>
    <property type="evidence" value="ECO:0007669"/>
    <property type="project" value="InterPro"/>
</dbReference>
<dbReference type="OrthoDB" id="5296287at2759"/>
<dbReference type="Gene3D" id="1.20.1250.20">
    <property type="entry name" value="MFS general substrate transporter like domains"/>
    <property type="match status" value="1"/>
</dbReference>
<comment type="subcellular location">
    <subcellularLocation>
        <location evidence="1">Membrane</location>
        <topology evidence="1">Multi-pass membrane protein</topology>
    </subcellularLocation>
</comment>
<dbReference type="Pfam" id="PF07690">
    <property type="entry name" value="MFS_1"/>
    <property type="match status" value="1"/>
</dbReference>
<feature type="transmembrane region" description="Helical" evidence="7">
    <location>
        <begin position="85"/>
        <end position="105"/>
    </location>
</feature>
<evidence type="ECO:0000313" key="9">
    <source>
        <dbReference type="EMBL" id="PMD63919.1"/>
    </source>
</evidence>
<evidence type="ECO:0000256" key="1">
    <source>
        <dbReference type="ARBA" id="ARBA00004141"/>
    </source>
</evidence>
<organism evidence="9 10">
    <name type="scientific">Hyaloscypha bicolor E</name>
    <dbReference type="NCBI Taxonomy" id="1095630"/>
    <lineage>
        <taxon>Eukaryota</taxon>
        <taxon>Fungi</taxon>
        <taxon>Dikarya</taxon>
        <taxon>Ascomycota</taxon>
        <taxon>Pezizomycotina</taxon>
        <taxon>Leotiomycetes</taxon>
        <taxon>Helotiales</taxon>
        <taxon>Hyaloscyphaceae</taxon>
        <taxon>Hyaloscypha</taxon>
        <taxon>Hyaloscypha bicolor</taxon>
    </lineage>
</organism>
<sequence length="491" mass="53077">MDESQPLLGQLNEPQYATTPNPLVNFDPKGDPDNPLEWPKGYKMGVVCLLALLSFTVTFTCIGIVPVAERIIFDLEGRQSKSASILLVTVWELGEACGPLLIAPLSEIYGRYPTFNVANIIFILGVVLTASSPTTGLLVFSRFLTGFAVASNVLNPAIIGDMFPSESRGSGMSLIMLAPLLGGAVGPAISGLIAESLGWRKILWMSAALAIVSEILFITLLRETYKVSILKQRAARLRKETQDESIKCPYETDEAATELYWSALRTSIKRPVVVMLDSSVLQIMSFYGGLMFTLYYVLATTLPGILMEIYSFSPAQTGLSFMSFSIGATGGILLSNTFVDHIYIKLGKSFGTGTAIPEYRLPFMITGAALMPPVVALYGWAPNAHWPVQTLLMTVALLGVVLIMSSIALSSYVVDAFGIYSASAMTIVLIARCLGGTLLPLAIPPLTDALGLGYGFVVLGAICVVLIPLPVMVMRYGRHWRQNSVYTKDDP</sequence>
<evidence type="ECO:0000256" key="7">
    <source>
        <dbReference type="SAM" id="Phobius"/>
    </source>
</evidence>
<dbReference type="PROSITE" id="PS50850">
    <property type="entry name" value="MFS"/>
    <property type="match status" value="1"/>
</dbReference>
<dbReference type="InterPro" id="IPR020846">
    <property type="entry name" value="MFS_dom"/>
</dbReference>
<dbReference type="FunFam" id="1.20.1250.20:FF:000509">
    <property type="entry name" value="MFS general substrate transporter"/>
    <property type="match status" value="1"/>
</dbReference>
<feature type="transmembrane region" description="Helical" evidence="7">
    <location>
        <begin position="272"/>
        <end position="298"/>
    </location>
</feature>
<dbReference type="Proteomes" id="UP000235371">
    <property type="component" value="Unassembled WGS sequence"/>
</dbReference>
<feature type="compositionally biased region" description="Polar residues" evidence="6">
    <location>
        <begin position="12"/>
        <end position="22"/>
    </location>
</feature>
<dbReference type="InterPro" id="IPR036259">
    <property type="entry name" value="MFS_trans_sf"/>
</dbReference>
<dbReference type="PANTHER" id="PTHR23502:SF163">
    <property type="entry name" value="MAJOR FACILITATOR SUPERFAMILY (MFS) PROFILE DOMAIN-CONTAINING PROTEIN"/>
    <property type="match status" value="1"/>
</dbReference>
<feature type="transmembrane region" description="Helical" evidence="7">
    <location>
        <begin position="359"/>
        <end position="380"/>
    </location>
</feature>
<evidence type="ECO:0000313" key="10">
    <source>
        <dbReference type="Proteomes" id="UP000235371"/>
    </source>
</evidence>
<dbReference type="RefSeq" id="XP_024740823.1">
    <property type="nucleotide sequence ID" value="XM_024886510.1"/>
</dbReference>
<name>A0A2J6TLM9_9HELO</name>
<protein>
    <submittedName>
        <fullName evidence="9">MFS general substrate transporter</fullName>
    </submittedName>
</protein>
<keyword evidence="10" id="KW-1185">Reference proteome</keyword>
<dbReference type="InParanoid" id="A0A2J6TLM9"/>
<dbReference type="InterPro" id="IPR011701">
    <property type="entry name" value="MFS"/>
</dbReference>
<evidence type="ECO:0000256" key="4">
    <source>
        <dbReference type="ARBA" id="ARBA00023136"/>
    </source>
</evidence>
<feature type="transmembrane region" description="Helical" evidence="7">
    <location>
        <begin position="44"/>
        <end position="65"/>
    </location>
</feature>
<feature type="transmembrane region" description="Helical" evidence="7">
    <location>
        <begin position="172"/>
        <end position="190"/>
    </location>
</feature>
<accession>A0A2J6TLM9</accession>
<feature type="transmembrane region" description="Helical" evidence="7">
    <location>
        <begin position="318"/>
        <end position="339"/>
    </location>
</feature>
<evidence type="ECO:0000256" key="3">
    <source>
        <dbReference type="ARBA" id="ARBA00022989"/>
    </source>
</evidence>
<dbReference type="SUPFAM" id="SSF103473">
    <property type="entry name" value="MFS general substrate transporter"/>
    <property type="match status" value="1"/>
</dbReference>
<reference evidence="9 10" key="1">
    <citation type="submission" date="2016-04" db="EMBL/GenBank/DDBJ databases">
        <title>A degradative enzymes factory behind the ericoid mycorrhizal symbiosis.</title>
        <authorList>
            <consortium name="DOE Joint Genome Institute"/>
            <person name="Martino E."/>
            <person name="Morin E."/>
            <person name="Grelet G."/>
            <person name="Kuo A."/>
            <person name="Kohler A."/>
            <person name="Daghino S."/>
            <person name="Barry K."/>
            <person name="Choi C."/>
            <person name="Cichocki N."/>
            <person name="Clum A."/>
            <person name="Copeland A."/>
            <person name="Hainaut M."/>
            <person name="Haridas S."/>
            <person name="Labutti K."/>
            <person name="Lindquist E."/>
            <person name="Lipzen A."/>
            <person name="Khouja H.-R."/>
            <person name="Murat C."/>
            <person name="Ohm R."/>
            <person name="Olson A."/>
            <person name="Spatafora J."/>
            <person name="Veneault-Fourrey C."/>
            <person name="Henrissat B."/>
            <person name="Grigoriev I."/>
            <person name="Martin F."/>
            <person name="Perotto S."/>
        </authorList>
    </citation>
    <scope>NUCLEOTIDE SEQUENCE [LARGE SCALE GENOMIC DNA]</scope>
    <source>
        <strain evidence="9 10">E</strain>
    </source>
</reference>
<comment type="similarity">
    <text evidence="5">Belongs to the major facilitator superfamily. CAR1 family.</text>
</comment>
<feature type="transmembrane region" description="Helical" evidence="7">
    <location>
        <begin position="449"/>
        <end position="473"/>
    </location>
</feature>
<gene>
    <name evidence="9" type="ORF">K444DRAFT_660830</name>
</gene>
<evidence type="ECO:0000256" key="5">
    <source>
        <dbReference type="ARBA" id="ARBA00038347"/>
    </source>
</evidence>
<feature type="transmembrane region" description="Helical" evidence="7">
    <location>
        <begin position="417"/>
        <end position="443"/>
    </location>
</feature>
<feature type="transmembrane region" description="Helical" evidence="7">
    <location>
        <begin position="117"/>
        <end position="140"/>
    </location>
</feature>
<feature type="transmembrane region" description="Helical" evidence="7">
    <location>
        <begin position="386"/>
        <end position="410"/>
    </location>
</feature>
<dbReference type="GeneID" id="36594587"/>
<evidence type="ECO:0000256" key="2">
    <source>
        <dbReference type="ARBA" id="ARBA00022692"/>
    </source>
</evidence>
<dbReference type="PANTHER" id="PTHR23502">
    <property type="entry name" value="MAJOR FACILITATOR SUPERFAMILY"/>
    <property type="match status" value="1"/>
</dbReference>
<keyword evidence="3 7" id="KW-1133">Transmembrane helix</keyword>